<keyword evidence="4" id="KW-1185">Reference proteome</keyword>
<feature type="region of interest" description="Disordered" evidence="1">
    <location>
        <begin position="384"/>
        <end position="449"/>
    </location>
</feature>
<evidence type="ECO:0000313" key="4">
    <source>
        <dbReference type="Proteomes" id="UP001224890"/>
    </source>
</evidence>
<sequence>MESGVSRWTSTCQASPVPLFMDFRLLRYTASNQDYLVCLTAVHPDGRDCYYAAIWKLANASGFVLSKDPTLSNSPFVPIGETPSSPRIRLPMAPRPHGQNTACTLGLLRSPSTVDSEDFRTAPTCITNLELHISESRIYTGTSTPIPHWAFSWQDLFDLRSLGLSTHHSEPWRNSTLTPLFSDYSFFHAQMVPSGMFSFSSQTGPSDPLSGSWETTGEGAQNFQDFSDNGSAHPGDSEDYSFQVDGHITPRGQGQTTEDMQSKWTAPATVGGEPMRRGTSRSSAGSRKHRISKVTSPKARPRISAAASAQVSAQLSSMDLSGNATVYGPQPSAQMMDVNPYFLDTDTSAVSSQWFNSMELGMMPDGLPSGELNMHVVPAQMQLDPDSSLGAHSPSASWNSFSPSESHLSSPAGSTEDSWLSAPLMSSPSHSEHVSPIIQSQSPSANGKFMSDELAGSVLTIVGDAALPAAFPSRRPTNEGDTARDHPLYKNATPQADGLFHCPWEGETSCNHKPEKLKCNYDKFVDSHLKPYRCKIDSCENARFSSTACLLRHEREAHAMHGHGDKPFLCSYEGCDRAMPGNGFPRQWNLKDHMRRVHNDNGVPGSPTSISNSQQSSKGRKRKDAPKAAVVGPAPPSRKVTAKAAVVEAAVKEELSSKPLIEEWMSHRQALENIVRDLNQPEDMKNPQLIKDAHNLLSAMGKIGHDLNTVQPMDSKVPFHRNYVHAG</sequence>
<feature type="domain" description="C2H2-type" evidence="2">
    <location>
        <begin position="532"/>
        <end position="558"/>
    </location>
</feature>
<feature type="compositionally biased region" description="Low complexity" evidence="1">
    <location>
        <begin position="606"/>
        <end position="617"/>
    </location>
</feature>
<evidence type="ECO:0000313" key="3">
    <source>
        <dbReference type="EMBL" id="KAK1674467.1"/>
    </source>
</evidence>
<feature type="domain" description="C2H2-type" evidence="2">
    <location>
        <begin position="568"/>
        <end position="598"/>
    </location>
</feature>
<feature type="region of interest" description="Disordered" evidence="1">
    <location>
        <begin position="198"/>
        <end position="303"/>
    </location>
</feature>
<protein>
    <recommendedName>
        <fullName evidence="2">C2H2-type domain-containing protein</fullName>
    </recommendedName>
</protein>
<evidence type="ECO:0000259" key="2">
    <source>
        <dbReference type="SMART" id="SM00355"/>
    </source>
</evidence>
<comment type="caution">
    <text evidence="3">The sequence shown here is derived from an EMBL/GenBank/DDBJ whole genome shotgun (WGS) entry which is preliminary data.</text>
</comment>
<dbReference type="Gene3D" id="3.30.160.60">
    <property type="entry name" value="Classic Zinc Finger"/>
    <property type="match status" value="1"/>
</dbReference>
<dbReference type="EMBL" id="JAHMHR010000025">
    <property type="protein sequence ID" value="KAK1674467.1"/>
    <property type="molecule type" value="Genomic_DNA"/>
</dbReference>
<dbReference type="AlphaFoldDB" id="A0AAJ0ESZ9"/>
<feature type="compositionally biased region" description="Polar residues" evidence="1">
    <location>
        <begin position="252"/>
        <end position="264"/>
    </location>
</feature>
<dbReference type="Pfam" id="PF26176">
    <property type="entry name" value="zf_C2H2_17_2"/>
    <property type="match status" value="1"/>
</dbReference>
<organism evidence="3 4">
    <name type="scientific">Colletotrichum godetiae</name>
    <dbReference type="NCBI Taxonomy" id="1209918"/>
    <lineage>
        <taxon>Eukaryota</taxon>
        <taxon>Fungi</taxon>
        <taxon>Dikarya</taxon>
        <taxon>Ascomycota</taxon>
        <taxon>Pezizomycotina</taxon>
        <taxon>Sordariomycetes</taxon>
        <taxon>Hypocreomycetidae</taxon>
        <taxon>Glomerellales</taxon>
        <taxon>Glomerellaceae</taxon>
        <taxon>Colletotrichum</taxon>
        <taxon>Colletotrichum acutatum species complex</taxon>
    </lineage>
</organism>
<proteinExistence type="predicted"/>
<feature type="compositionally biased region" description="Low complexity" evidence="1">
    <location>
        <begin position="393"/>
        <end position="414"/>
    </location>
</feature>
<dbReference type="Proteomes" id="UP001224890">
    <property type="component" value="Unassembled WGS sequence"/>
</dbReference>
<name>A0AAJ0ESZ9_9PEZI</name>
<accession>A0AAJ0ESZ9</accession>
<feature type="region of interest" description="Disordered" evidence="1">
    <location>
        <begin position="596"/>
        <end position="636"/>
    </location>
</feature>
<reference evidence="3" key="1">
    <citation type="submission" date="2021-06" db="EMBL/GenBank/DDBJ databases">
        <title>Comparative genomics, transcriptomics and evolutionary studies reveal genomic signatures of adaptation to plant cell wall in hemibiotrophic fungi.</title>
        <authorList>
            <consortium name="DOE Joint Genome Institute"/>
            <person name="Baroncelli R."/>
            <person name="Diaz J.F."/>
            <person name="Benocci T."/>
            <person name="Peng M."/>
            <person name="Battaglia E."/>
            <person name="Haridas S."/>
            <person name="Andreopoulos W."/>
            <person name="Labutti K."/>
            <person name="Pangilinan J."/>
            <person name="Floch G.L."/>
            <person name="Makela M.R."/>
            <person name="Henrissat B."/>
            <person name="Grigoriev I.V."/>
            <person name="Crouch J.A."/>
            <person name="De Vries R.P."/>
            <person name="Sukno S.A."/>
            <person name="Thon M.R."/>
        </authorList>
    </citation>
    <scope>NUCLEOTIDE SEQUENCE</scope>
    <source>
        <strain evidence="3">CBS 193.32</strain>
    </source>
</reference>
<dbReference type="InterPro" id="IPR059009">
    <property type="entry name" value="Znf_C2H2_17_1st"/>
</dbReference>
<dbReference type="InterPro" id="IPR013087">
    <property type="entry name" value="Znf_C2H2_type"/>
</dbReference>
<feature type="compositionally biased region" description="Polar residues" evidence="1">
    <location>
        <begin position="212"/>
        <end position="230"/>
    </location>
</feature>
<evidence type="ECO:0000256" key="1">
    <source>
        <dbReference type="SAM" id="MobiDB-lite"/>
    </source>
</evidence>
<dbReference type="GeneID" id="85457009"/>
<dbReference type="Pfam" id="PF26177">
    <property type="entry name" value="zf_C2H2_17_1st"/>
    <property type="match status" value="1"/>
</dbReference>
<dbReference type="InterPro" id="IPR059095">
    <property type="entry name" value="Znf_C2H2_17_2nd"/>
</dbReference>
<dbReference type="RefSeq" id="XP_060428470.1">
    <property type="nucleotide sequence ID" value="XM_060572483.1"/>
</dbReference>
<dbReference type="SMART" id="SM00355">
    <property type="entry name" value="ZnF_C2H2"/>
    <property type="match status" value="2"/>
</dbReference>
<gene>
    <name evidence="3" type="ORF">BDP55DRAFT_632916</name>
</gene>